<sequence>MKNLEHCAKVLQQQQDDNMERQTINLALLEEVAETLRNIEFVCPPSMLHTPYHFMCKAINAYKALEKNDFAEAKRYLMDLLIGVEKQIPSDWKNPPKAAPILSKRHTVAGETEGKDYEHFTFDTESLFDFANHNFSQEDFSQVNYRPSITTEELENILSTNSQSPAPISPFDINMIPKTPPPLKRVGSPVNYSFTKRTKLHNFEENSSDGIDAGSVINHAEDLVKNQKTVNTININSGSVEESIYFKNNNTVLASNVQVKQTRSASNTSNTPTARSRRKALVFSCNYNVLSFNYGTVSYLRSKLKKDKSSVFISMVHPDIPDEDLRQVWNSLRESLVLRDNVKLNNNRSVLLKDLETLDTYKHELTTLFEQKGFVCEQLYE</sequence>
<name>F4ZKR5_9BBAC</name>
<dbReference type="OrthoDB" id="26532at10239"/>
<protein>
    <submittedName>
        <fullName evidence="1">Uncharacterized protein</fullName>
    </submittedName>
</protein>
<reference evidence="1 2" key="1">
    <citation type="journal article" date="2011" name="Arch. Virol.">
        <title>Genomic sequencing and analysis of Clostera anachoreta granulovirus.</title>
        <authorList>
            <person name="Liang Z."/>
            <person name="Zhang X."/>
            <person name="Yin X."/>
            <person name="Cao S."/>
            <person name="Xu F."/>
        </authorList>
    </citation>
    <scope>NUCLEOTIDE SEQUENCE [LARGE SCALE GENOMIC DNA]</scope>
    <source>
        <strain evidence="1">ClanGV-HBHN</strain>
    </source>
</reference>
<dbReference type="RefSeq" id="YP_004376246.1">
    <property type="nucleotide sequence ID" value="NC_015398.1"/>
</dbReference>
<keyword evidence="2" id="KW-1185">Reference proteome</keyword>
<dbReference type="GeneID" id="10722919"/>
<evidence type="ECO:0000313" key="2">
    <source>
        <dbReference type="Proteomes" id="UP000203549"/>
    </source>
</evidence>
<evidence type="ECO:0000313" key="1">
    <source>
        <dbReference type="EMBL" id="AEB00326.1"/>
    </source>
</evidence>
<dbReference type="KEGG" id="vg:10722919"/>
<dbReference type="EMBL" id="HQ116624">
    <property type="protein sequence ID" value="AEB00326.1"/>
    <property type="molecule type" value="Genomic_DNA"/>
</dbReference>
<dbReference type="Proteomes" id="UP000203549">
    <property type="component" value="Segment"/>
</dbReference>
<accession>F4ZKR5</accession>
<organism evidence="1 2">
    <name type="scientific">Clostera anachoreta granulovirus</name>
    <dbReference type="NCBI Taxonomy" id="283675"/>
    <lineage>
        <taxon>Viruses</taxon>
        <taxon>Viruses incertae sedis</taxon>
        <taxon>Naldaviricetes</taxon>
        <taxon>Lefavirales</taxon>
        <taxon>Baculoviridae</taxon>
        <taxon>Betabaculovirus</taxon>
        <taxon>Betabaculovirus clanachoretae</taxon>
    </lineage>
</organism>
<proteinExistence type="predicted"/>